<dbReference type="GO" id="GO:0006777">
    <property type="term" value="P:Mo-molybdopterin cofactor biosynthetic process"/>
    <property type="evidence" value="ECO:0007669"/>
    <property type="project" value="InterPro"/>
</dbReference>
<dbReference type="PANTHER" id="PTHR33359">
    <property type="entry name" value="MOLYBDOPTERIN SYNTHASE SULFUR CARRIER SUBUNIT"/>
    <property type="match status" value="1"/>
</dbReference>
<dbReference type="SUPFAM" id="SSF54285">
    <property type="entry name" value="MoaD/ThiS"/>
    <property type="match status" value="1"/>
</dbReference>
<dbReference type="GO" id="GO:1990133">
    <property type="term" value="C:molybdopterin adenylyltransferase complex"/>
    <property type="evidence" value="ECO:0007669"/>
    <property type="project" value="TreeGrafter"/>
</dbReference>
<evidence type="ECO:0000256" key="3">
    <source>
        <dbReference type="ARBA" id="ARBA00024247"/>
    </source>
</evidence>
<dbReference type="OrthoDB" id="4331766at2"/>
<dbReference type="InterPro" id="IPR012675">
    <property type="entry name" value="Beta-grasp_dom_sf"/>
</dbReference>
<gene>
    <name evidence="4" type="ORF">F0Q45_02090</name>
</gene>
<organism evidence="4 5">
    <name type="scientific">Mycobacterium simiae</name>
    <name type="common">Mycobacterium habana</name>
    <dbReference type="NCBI Taxonomy" id="1784"/>
    <lineage>
        <taxon>Bacteria</taxon>
        <taxon>Bacillati</taxon>
        <taxon>Actinomycetota</taxon>
        <taxon>Actinomycetes</taxon>
        <taxon>Mycobacteriales</taxon>
        <taxon>Mycobacteriaceae</taxon>
        <taxon>Mycobacterium</taxon>
        <taxon>Mycobacterium simiae complex</taxon>
    </lineage>
</organism>
<dbReference type="AlphaFoldDB" id="A0A5B1BSH5"/>
<dbReference type="Pfam" id="PF02597">
    <property type="entry name" value="ThiS"/>
    <property type="match status" value="1"/>
</dbReference>
<dbReference type="InterPro" id="IPR016155">
    <property type="entry name" value="Mopterin_synth/thiamin_S_b"/>
</dbReference>
<dbReference type="RefSeq" id="WP_149652332.1">
    <property type="nucleotide sequence ID" value="NZ_VTZN01000006.1"/>
</dbReference>
<protein>
    <recommendedName>
        <fullName evidence="3">Molybdopterin synthase sulfur carrier subunit</fullName>
    </recommendedName>
</protein>
<accession>A0A5B1BSH5</accession>
<evidence type="ECO:0000313" key="4">
    <source>
        <dbReference type="EMBL" id="KAA1251808.1"/>
    </source>
</evidence>
<keyword evidence="1" id="KW-0547">Nucleotide-binding</keyword>
<dbReference type="InterPro" id="IPR003749">
    <property type="entry name" value="ThiS/MoaD-like"/>
</dbReference>
<evidence type="ECO:0000313" key="5">
    <source>
        <dbReference type="Proteomes" id="UP000324701"/>
    </source>
</evidence>
<dbReference type="PANTHER" id="PTHR33359:SF1">
    <property type="entry name" value="MOLYBDOPTERIN SYNTHASE SULFUR CARRIER SUBUNIT"/>
    <property type="match status" value="1"/>
</dbReference>
<sequence length="84" mass="8939">MPTVTVRYFGAARATAGQLQEAVAVQAGDTVAQLVSAIEQRHGKRMAELLQRCSFLLDEVAVTSELREVTHGSTLDVLPPFAGG</sequence>
<name>A0A5B1BSH5_MYCSI</name>
<reference evidence="4 5" key="1">
    <citation type="submission" date="2019-09" db="EMBL/GenBank/DDBJ databases">
        <title>Report of infection by Mycobacterium simiae a patient suffering from pulmonary tuberculosis.</title>
        <authorList>
            <person name="Mohanty P.S."/>
            <person name="Bansal A.K."/>
            <person name="Singh H."/>
            <person name="Sharma S."/>
            <person name="Patil S.A."/>
            <person name="Upadhaya P."/>
            <person name="Singh P.K."/>
            <person name="Kumar D."/>
            <person name="Kumar S."/>
            <person name="Singh R.K."/>
            <person name="Chaudhary B."/>
        </authorList>
    </citation>
    <scope>NUCLEOTIDE SEQUENCE [LARGE SCALE GENOMIC DNA]</scope>
    <source>
        <strain evidence="4 5">JAL-560-SIM</strain>
    </source>
</reference>
<dbReference type="CDD" id="cd17040">
    <property type="entry name" value="Ubl_MoaD_like"/>
    <property type="match status" value="1"/>
</dbReference>
<comment type="caution">
    <text evidence="4">The sequence shown here is derived from an EMBL/GenBank/DDBJ whole genome shotgun (WGS) entry which is preliminary data.</text>
</comment>
<proteinExistence type="inferred from homology"/>
<keyword evidence="5" id="KW-1185">Reference proteome</keyword>
<dbReference type="InterPro" id="IPR044672">
    <property type="entry name" value="MOCS2A"/>
</dbReference>
<dbReference type="Gene3D" id="3.10.20.30">
    <property type="match status" value="1"/>
</dbReference>
<comment type="similarity">
    <text evidence="2">Belongs to the MoaD family.</text>
</comment>
<dbReference type="Proteomes" id="UP000324701">
    <property type="component" value="Unassembled WGS sequence"/>
</dbReference>
<evidence type="ECO:0000256" key="1">
    <source>
        <dbReference type="ARBA" id="ARBA00022741"/>
    </source>
</evidence>
<evidence type="ECO:0000256" key="2">
    <source>
        <dbReference type="ARBA" id="ARBA00024200"/>
    </source>
</evidence>
<dbReference type="EMBL" id="VTZN01000006">
    <property type="protein sequence ID" value="KAA1251808.1"/>
    <property type="molecule type" value="Genomic_DNA"/>
</dbReference>
<dbReference type="GO" id="GO:0000166">
    <property type="term" value="F:nucleotide binding"/>
    <property type="evidence" value="ECO:0007669"/>
    <property type="project" value="UniProtKB-KW"/>
</dbReference>